<evidence type="ECO:0000259" key="3">
    <source>
        <dbReference type="Pfam" id="PF01471"/>
    </source>
</evidence>
<dbReference type="EMBL" id="MFTN01000024">
    <property type="protein sequence ID" value="OGI62634.1"/>
    <property type="molecule type" value="Genomic_DNA"/>
</dbReference>
<evidence type="ECO:0000259" key="4">
    <source>
        <dbReference type="Pfam" id="PF10342"/>
    </source>
</evidence>
<keyword evidence="1 2" id="KW-0732">Signal</keyword>
<protein>
    <submittedName>
        <fullName evidence="5">Uncharacterized protein</fullName>
    </submittedName>
</protein>
<dbReference type="STRING" id="1801737.A2818_00435"/>
<evidence type="ECO:0000313" key="5">
    <source>
        <dbReference type="EMBL" id="OGI62634.1"/>
    </source>
</evidence>
<sequence length="401" mass="43485">MKKYILASFVFILSLILLGFNVNSASAANCAPGDLFNTTTGQPCDTIPAANDCVVGDLFSSLTGKPCASSQQDTSSLEKKATILSNISFKRELIIGSKGSDVKEFQQILKDAGYYLGKIDGNYGKRTARAIREFQDDNEISITGKVDANTFAKIKEVDIVDTDTPESIRLEKLKVVEGNNSMLPSTPFPSTSEPIPILSTPEPYTTSGFVSEQVKCVFNGSKTNQSCYTTNRDGKQFTFNGIETVVGTVYGYSGETLTWKSSCGGYAYTTMDEQVEYAKFSCTSISPPPSSITVLSPNGGESIVLGNTYFISWSSSNMSEGDSVRIELYKNGVYQDQIAFNQPVNGTYTWIPSGKILTGSDYKIRIVKAYDDSNSIFDESDSSFSIVSGTNNNQPPVVTSI</sequence>
<dbReference type="Pfam" id="PF10342">
    <property type="entry name" value="Kre9_KNH"/>
    <property type="match status" value="1"/>
</dbReference>
<dbReference type="InterPro" id="IPR002477">
    <property type="entry name" value="Peptidoglycan-bd-like"/>
</dbReference>
<evidence type="ECO:0000256" key="2">
    <source>
        <dbReference type="SAM" id="SignalP"/>
    </source>
</evidence>
<gene>
    <name evidence="5" type="ORF">A2818_00435</name>
</gene>
<dbReference type="InterPro" id="IPR018466">
    <property type="entry name" value="Kre9/Knh1-like_N"/>
</dbReference>
<feature type="signal peptide" evidence="2">
    <location>
        <begin position="1"/>
        <end position="27"/>
    </location>
</feature>
<dbReference type="SUPFAM" id="SSF47090">
    <property type="entry name" value="PGBD-like"/>
    <property type="match status" value="1"/>
</dbReference>
<feature type="chain" id="PRO_5009527088" evidence="2">
    <location>
        <begin position="28"/>
        <end position="401"/>
    </location>
</feature>
<dbReference type="AlphaFoldDB" id="A0A1F6UZS0"/>
<dbReference type="Proteomes" id="UP000177602">
    <property type="component" value="Unassembled WGS sequence"/>
</dbReference>
<dbReference type="InterPro" id="IPR036366">
    <property type="entry name" value="PGBDSf"/>
</dbReference>
<feature type="domain" description="Peptidoglycan binding-like" evidence="3">
    <location>
        <begin position="99"/>
        <end position="154"/>
    </location>
</feature>
<accession>A0A1F6UZS0</accession>
<dbReference type="Gene3D" id="1.10.101.10">
    <property type="entry name" value="PGBD-like superfamily/PGBD"/>
    <property type="match status" value="1"/>
</dbReference>
<dbReference type="Pfam" id="PF01471">
    <property type="entry name" value="PG_binding_1"/>
    <property type="match status" value="1"/>
</dbReference>
<reference evidence="5 6" key="1">
    <citation type="journal article" date="2016" name="Nat. Commun.">
        <title>Thousands of microbial genomes shed light on interconnected biogeochemical processes in an aquifer system.</title>
        <authorList>
            <person name="Anantharaman K."/>
            <person name="Brown C.T."/>
            <person name="Hug L.A."/>
            <person name="Sharon I."/>
            <person name="Castelle C.J."/>
            <person name="Probst A.J."/>
            <person name="Thomas B.C."/>
            <person name="Singh A."/>
            <person name="Wilkins M.J."/>
            <person name="Karaoz U."/>
            <person name="Brodie E.L."/>
            <person name="Williams K.H."/>
            <person name="Hubbard S.S."/>
            <person name="Banfield J.F."/>
        </authorList>
    </citation>
    <scope>NUCLEOTIDE SEQUENCE [LARGE SCALE GENOMIC DNA]</scope>
</reference>
<comment type="caution">
    <text evidence="5">The sequence shown here is derived from an EMBL/GenBank/DDBJ whole genome shotgun (WGS) entry which is preliminary data.</text>
</comment>
<feature type="domain" description="Yeast cell wall synthesis Kre9/Knh1-like N-terminal" evidence="4">
    <location>
        <begin position="296"/>
        <end position="377"/>
    </location>
</feature>
<evidence type="ECO:0000313" key="6">
    <source>
        <dbReference type="Proteomes" id="UP000177602"/>
    </source>
</evidence>
<name>A0A1F6UZS0_9BACT</name>
<organism evidence="5 6">
    <name type="scientific">Candidatus Nomurabacteria bacterium RIFCSPHIGHO2_01_FULL_40_12</name>
    <dbReference type="NCBI Taxonomy" id="1801737"/>
    <lineage>
        <taxon>Bacteria</taxon>
        <taxon>Candidatus Nomuraibacteriota</taxon>
    </lineage>
</organism>
<proteinExistence type="predicted"/>
<dbReference type="InterPro" id="IPR036365">
    <property type="entry name" value="PGBD-like_sf"/>
</dbReference>
<evidence type="ECO:0000256" key="1">
    <source>
        <dbReference type="ARBA" id="ARBA00022729"/>
    </source>
</evidence>